<dbReference type="InterPro" id="IPR003746">
    <property type="entry name" value="DUF167"/>
</dbReference>
<sequence>MTGAPIRRDGADLLVEVRLTPRGGSDRIDGLKALSDGREVVAARVKAVPEDGKANAAVAALMAAAAGLPKSAGAVVSGSTARLKTIRLTEAGAEAETRLRAACGLPA</sequence>
<proteinExistence type="inferred from homology"/>
<accession>A0A1I4RXW0</accession>
<evidence type="ECO:0000256" key="2">
    <source>
        <dbReference type="HAMAP-Rule" id="MF_00634"/>
    </source>
</evidence>
<dbReference type="SMART" id="SM01152">
    <property type="entry name" value="DUF167"/>
    <property type="match status" value="1"/>
</dbReference>
<name>A0A1I4RXW0_9HYPH</name>
<dbReference type="SUPFAM" id="SSF69786">
    <property type="entry name" value="YggU-like"/>
    <property type="match status" value="1"/>
</dbReference>
<evidence type="ECO:0000313" key="3">
    <source>
        <dbReference type="EMBL" id="PKR87972.1"/>
    </source>
</evidence>
<reference evidence="3 4" key="1">
    <citation type="submission" date="2017-12" db="EMBL/GenBank/DDBJ databases">
        <title>Anaerobic carbon monoxide metabolism by Pleomorphomonas carboxyditropha sp. nov., a new mesophilic hydrogenogenic carboxidotroph.</title>
        <authorList>
            <person name="Esquivel-Elizondo S."/>
            <person name="Krajmalnik-Brown R."/>
        </authorList>
    </citation>
    <scope>NUCLEOTIDE SEQUENCE [LARGE SCALE GENOMIC DNA]</scope>
    <source>
        <strain evidence="3 4">R5-392</strain>
    </source>
</reference>
<dbReference type="Gene3D" id="3.30.1200.10">
    <property type="entry name" value="YggU-like"/>
    <property type="match status" value="1"/>
</dbReference>
<evidence type="ECO:0000313" key="4">
    <source>
        <dbReference type="Proteomes" id="UP000233491"/>
    </source>
</evidence>
<dbReference type="EMBL" id="PJNW01000014">
    <property type="protein sequence ID" value="PKR87972.1"/>
    <property type="molecule type" value="Genomic_DNA"/>
</dbReference>
<dbReference type="RefSeq" id="WP_101290375.1">
    <property type="nucleotide sequence ID" value="NZ_FOUQ01000002.1"/>
</dbReference>
<protein>
    <recommendedName>
        <fullName evidence="2">UPF0235 protein CXZ10_16025</fullName>
    </recommendedName>
</protein>
<dbReference type="Proteomes" id="UP000233491">
    <property type="component" value="Unassembled WGS sequence"/>
</dbReference>
<dbReference type="InterPro" id="IPR036591">
    <property type="entry name" value="YggU-like_sf"/>
</dbReference>
<keyword evidence="4" id="KW-1185">Reference proteome</keyword>
<dbReference type="NCBIfam" id="TIGR00251">
    <property type="entry name" value="DUF167 family protein"/>
    <property type="match status" value="1"/>
</dbReference>
<comment type="similarity">
    <text evidence="1 2">Belongs to the UPF0235 family.</text>
</comment>
<organism evidence="3 4">
    <name type="scientific">Pleomorphomonas diazotrophica</name>
    <dbReference type="NCBI Taxonomy" id="1166257"/>
    <lineage>
        <taxon>Bacteria</taxon>
        <taxon>Pseudomonadati</taxon>
        <taxon>Pseudomonadota</taxon>
        <taxon>Alphaproteobacteria</taxon>
        <taxon>Hyphomicrobiales</taxon>
        <taxon>Pleomorphomonadaceae</taxon>
        <taxon>Pleomorphomonas</taxon>
    </lineage>
</organism>
<evidence type="ECO:0000256" key="1">
    <source>
        <dbReference type="ARBA" id="ARBA00010364"/>
    </source>
</evidence>
<gene>
    <name evidence="3" type="ORF">CXZ10_16025</name>
</gene>
<dbReference type="OrthoDB" id="9801972at2"/>
<dbReference type="AlphaFoldDB" id="A0A1I4RXW0"/>
<dbReference type="Pfam" id="PF02594">
    <property type="entry name" value="DUF167"/>
    <property type="match status" value="1"/>
</dbReference>
<dbReference type="HAMAP" id="MF_00634">
    <property type="entry name" value="UPF0235"/>
    <property type="match status" value="1"/>
</dbReference>
<comment type="caution">
    <text evidence="3">The sequence shown here is derived from an EMBL/GenBank/DDBJ whole genome shotgun (WGS) entry which is preliminary data.</text>
</comment>